<dbReference type="EMBL" id="AANZ01000009">
    <property type="protein sequence ID" value="EAQ80439.1"/>
    <property type="molecule type" value="Genomic_DNA"/>
</dbReference>
<dbReference type="AlphaFoldDB" id="A3ZT13"/>
<name>A3ZT13_9BACT</name>
<dbReference type="Proteomes" id="UP000004358">
    <property type="component" value="Unassembled WGS sequence"/>
</dbReference>
<proteinExistence type="predicted"/>
<accession>A3ZT13</accession>
<protein>
    <submittedName>
        <fullName evidence="1">Uncharacterized protein</fullName>
    </submittedName>
</protein>
<evidence type="ECO:0000313" key="1">
    <source>
        <dbReference type="EMBL" id="EAQ80439.1"/>
    </source>
</evidence>
<reference evidence="1 2" key="1">
    <citation type="submission" date="2006-02" db="EMBL/GenBank/DDBJ databases">
        <authorList>
            <person name="Amann R."/>
            <person name="Ferriera S."/>
            <person name="Johnson J."/>
            <person name="Kravitz S."/>
            <person name="Halpern A."/>
            <person name="Remington K."/>
            <person name="Beeson K."/>
            <person name="Tran B."/>
            <person name="Rogers Y.-H."/>
            <person name="Friedman R."/>
            <person name="Venter J.C."/>
        </authorList>
    </citation>
    <scope>NUCLEOTIDE SEQUENCE [LARGE SCALE GENOMIC DNA]</scope>
    <source>
        <strain evidence="1 2">DSM 3645</strain>
    </source>
</reference>
<organism evidence="1 2">
    <name type="scientific">Blastopirellula marina DSM 3645</name>
    <dbReference type="NCBI Taxonomy" id="314230"/>
    <lineage>
        <taxon>Bacteria</taxon>
        <taxon>Pseudomonadati</taxon>
        <taxon>Planctomycetota</taxon>
        <taxon>Planctomycetia</taxon>
        <taxon>Pirellulales</taxon>
        <taxon>Pirellulaceae</taxon>
        <taxon>Blastopirellula</taxon>
    </lineage>
</organism>
<sequence>MSGGLDRTATFFRSPGRKFLRWRFFKPREHQPEAQADGFRLAASIEVGIAKRFPSARASG</sequence>
<evidence type="ECO:0000313" key="2">
    <source>
        <dbReference type="Proteomes" id="UP000004358"/>
    </source>
</evidence>
<dbReference type="HOGENOM" id="CLU_2932085_0_0_0"/>
<comment type="caution">
    <text evidence="1">The sequence shown here is derived from an EMBL/GenBank/DDBJ whole genome shotgun (WGS) entry which is preliminary data.</text>
</comment>
<gene>
    <name evidence="1" type="ORF">DSM3645_11357</name>
</gene>